<feature type="compositionally biased region" description="Basic and acidic residues" evidence="1">
    <location>
        <begin position="60"/>
        <end position="71"/>
    </location>
</feature>
<dbReference type="AlphaFoldDB" id="A0A672II57"/>
<keyword evidence="3" id="KW-1185">Reference proteome</keyword>
<feature type="compositionally biased region" description="Basic and acidic residues" evidence="1">
    <location>
        <begin position="134"/>
        <end position="158"/>
    </location>
</feature>
<evidence type="ECO:0000313" key="3">
    <source>
        <dbReference type="Proteomes" id="UP000472267"/>
    </source>
</evidence>
<accession>A0A672II57</accession>
<organism evidence="2 3">
    <name type="scientific">Salarias fasciatus</name>
    <name type="common">Jewelled blenny</name>
    <name type="synonym">Blennius fasciatus</name>
    <dbReference type="NCBI Taxonomy" id="181472"/>
    <lineage>
        <taxon>Eukaryota</taxon>
        <taxon>Metazoa</taxon>
        <taxon>Chordata</taxon>
        <taxon>Craniata</taxon>
        <taxon>Vertebrata</taxon>
        <taxon>Euteleostomi</taxon>
        <taxon>Actinopterygii</taxon>
        <taxon>Neopterygii</taxon>
        <taxon>Teleostei</taxon>
        <taxon>Neoteleostei</taxon>
        <taxon>Acanthomorphata</taxon>
        <taxon>Ovalentaria</taxon>
        <taxon>Blenniimorphae</taxon>
        <taxon>Blenniiformes</taxon>
        <taxon>Blennioidei</taxon>
        <taxon>Blenniidae</taxon>
        <taxon>Salariinae</taxon>
        <taxon>Salarias</taxon>
    </lineage>
</organism>
<feature type="compositionally biased region" description="Basic and acidic residues" evidence="1">
    <location>
        <begin position="16"/>
        <end position="35"/>
    </location>
</feature>
<dbReference type="Proteomes" id="UP000472267">
    <property type="component" value="Chromosome 19"/>
</dbReference>
<dbReference type="InParanoid" id="A0A672II57"/>
<evidence type="ECO:0000313" key="2">
    <source>
        <dbReference type="Ensembl" id="ENSSFAP00005040772.1"/>
    </source>
</evidence>
<protein>
    <submittedName>
        <fullName evidence="2">Uncharacterized protein</fullName>
    </submittedName>
</protein>
<name>A0A672II57_SALFA</name>
<feature type="compositionally biased region" description="Polar residues" evidence="1">
    <location>
        <begin position="78"/>
        <end position="88"/>
    </location>
</feature>
<reference evidence="2" key="3">
    <citation type="submission" date="2025-09" db="UniProtKB">
        <authorList>
            <consortium name="Ensembl"/>
        </authorList>
    </citation>
    <scope>IDENTIFICATION</scope>
</reference>
<proteinExistence type="predicted"/>
<feature type="region of interest" description="Disordered" evidence="1">
    <location>
        <begin position="1"/>
        <end position="158"/>
    </location>
</feature>
<evidence type="ECO:0000256" key="1">
    <source>
        <dbReference type="SAM" id="MobiDB-lite"/>
    </source>
</evidence>
<feature type="compositionally biased region" description="Acidic residues" evidence="1">
    <location>
        <begin position="1"/>
        <end position="10"/>
    </location>
</feature>
<sequence length="158" mass="17771">RLRAEAEEELTALRTAHRDTERELAAAQQRQKDADVQLATVRGELNESRQRLAAAAQPQDKSERQRPRPEPDGPNEEPLSSDSGNGSQRGRVVQRLGREPAESRSQNEPTKNAVGQEERTDCKGVAKRYLRNVTNEERSGDGGRVSETRRMLTTERSR</sequence>
<dbReference type="Ensembl" id="ENSSFAT00005042272.1">
    <property type="protein sequence ID" value="ENSSFAP00005040772.1"/>
    <property type="gene ID" value="ENSSFAG00005020308.1"/>
</dbReference>
<reference evidence="2" key="1">
    <citation type="submission" date="2019-06" db="EMBL/GenBank/DDBJ databases">
        <authorList>
            <consortium name="Wellcome Sanger Institute Data Sharing"/>
        </authorList>
    </citation>
    <scope>NUCLEOTIDE SEQUENCE [LARGE SCALE GENOMIC DNA]</scope>
</reference>
<reference evidence="2" key="2">
    <citation type="submission" date="2025-08" db="UniProtKB">
        <authorList>
            <consortium name="Ensembl"/>
        </authorList>
    </citation>
    <scope>IDENTIFICATION</scope>
</reference>